<keyword evidence="3" id="KW-1185">Reference proteome</keyword>
<dbReference type="EMBL" id="FN668646">
    <property type="protein sequence ID" value="CBK21980.2"/>
    <property type="molecule type" value="Genomic_DNA"/>
</dbReference>
<gene>
    <name evidence="2" type="ORF">GSBLH_T00002064001</name>
</gene>
<name>D8M1P1_BLAHO</name>
<dbReference type="OrthoDB" id="10460478at2759"/>
<feature type="chain" id="PRO_5003117673" description="Exocyst complex component Sec6" evidence="1">
    <location>
        <begin position="18"/>
        <end position="225"/>
    </location>
</feature>
<evidence type="ECO:0000313" key="2">
    <source>
        <dbReference type="EMBL" id="CBK21980.2"/>
    </source>
</evidence>
<keyword evidence="1" id="KW-0732">Signal</keyword>
<dbReference type="Proteomes" id="UP000008312">
    <property type="component" value="Unassembled WGS sequence"/>
</dbReference>
<evidence type="ECO:0008006" key="4">
    <source>
        <dbReference type="Google" id="ProtNLM"/>
    </source>
</evidence>
<evidence type="ECO:0000256" key="1">
    <source>
        <dbReference type="SAM" id="SignalP"/>
    </source>
</evidence>
<organism evidence="2">
    <name type="scientific">Blastocystis hominis</name>
    <dbReference type="NCBI Taxonomy" id="12968"/>
    <lineage>
        <taxon>Eukaryota</taxon>
        <taxon>Sar</taxon>
        <taxon>Stramenopiles</taxon>
        <taxon>Bigyra</taxon>
        <taxon>Opalozoa</taxon>
        <taxon>Opalinata</taxon>
        <taxon>Blastocystidae</taxon>
        <taxon>Blastocystis</taxon>
    </lineage>
</organism>
<reference evidence="2" key="1">
    <citation type="submission" date="2010-02" db="EMBL/GenBank/DDBJ databases">
        <title>Sequencing and annotation of the Blastocystis hominis genome.</title>
        <authorList>
            <person name="Wincker P."/>
        </authorList>
    </citation>
    <scope>NUCLEOTIDE SEQUENCE</scope>
    <source>
        <strain evidence="2">Singapore isolate B</strain>
    </source>
</reference>
<protein>
    <recommendedName>
        <fullName evidence="4">Exocyst complex component Sec6</fullName>
    </recommendedName>
</protein>
<dbReference type="InParanoid" id="D8M1P1"/>
<sequence length="225" mass="25476">MKYLAEALLAVIQGVKAAVVDPSHVELSRLLDCVYTLSYVNDRLIKEPLAKYAFIRKDAQLNEAYKLCTSTIKQYTQSYLQRSLEGLLRALHECFDVDWVAYRTLQPMRVEVADFLTRLALVSGDLTLYVGIDAKQAIGKLVAAALEKMVDIFQGLRDITEPAYCQLLIEVSVMEKALPSPMFSTLRTLLEKGFRGVITEETKVVVDKYVSEAYEKMKRIIEPLN</sequence>
<proteinExistence type="predicted"/>
<accession>D8M1P1</accession>
<feature type="signal peptide" evidence="1">
    <location>
        <begin position="1"/>
        <end position="17"/>
    </location>
</feature>
<dbReference type="GeneID" id="24919271"/>
<dbReference type="RefSeq" id="XP_012896028.1">
    <property type="nucleotide sequence ID" value="XM_013040574.1"/>
</dbReference>
<evidence type="ECO:0000313" key="3">
    <source>
        <dbReference type="Proteomes" id="UP000008312"/>
    </source>
</evidence>
<dbReference type="AlphaFoldDB" id="D8M1P1"/>